<dbReference type="GO" id="GO:0080049">
    <property type="term" value="F:L-gulono-1,4-lactone dehydrogenase activity"/>
    <property type="evidence" value="ECO:0007669"/>
    <property type="project" value="TreeGrafter"/>
</dbReference>
<name>A0A3A3YSM3_9ACTN</name>
<dbReference type="InterPro" id="IPR016169">
    <property type="entry name" value="FAD-bd_PCMH_sub2"/>
</dbReference>
<comment type="caution">
    <text evidence="4">The sequence shown here is derived from an EMBL/GenBank/DDBJ whole genome shotgun (WGS) entry which is preliminary data.</text>
</comment>
<evidence type="ECO:0000313" key="5">
    <source>
        <dbReference type="Proteomes" id="UP000265614"/>
    </source>
</evidence>
<feature type="domain" description="FAD-binding PCMH-type" evidence="3">
    <location>
        <begin position="8"/>
        <end position="176"/>
    </location>
</feature>
<dbReference type="InterPro" id="IPR007173">
    <property type="entry name" value="ALO_C"/>
</dbReference>
<dbReference type="GO" id="GO:0003885">
    <property type="term" value="F:D-arabinono-1,4-lactone oxidase activity"/>
    <property type="evidence" value="ECO:0007669"/>
    <property type="project" value="InterPro"/>
</dbReference>
<dbReference type="GO" id="GO:0016020">
    <property type="term" value="C:membrane"/>
    <property type="evidence" value="ECO:0007669"/>
    <property type="project" value="InterPro"/>
</dbReference>
<evidence type="ECO:0000259" key="3">
    <source>
        <dbReference type="PROSITE" id="PS51387"/>
    </source>
</evidence>
<gene>
    <name evidence="4" type="ORF">D5H78_14525</name>
</gene>
<dbReference type="InterPro" id="IPR010031">
    <property type="entry name" value="FAD_lactone_oxidase-like"/>
</dbReference>
<dbReference type="Gene3D" id="3.30.465.10">
    <property type="match status" value="1"/>
</dbReference>
<dbReference type="GO" id="GO:0071949">
    <property type="term" value="F:FAD binding"/>
    <property type="evidence" value="ECO:0007669"/>
    <property type="project" value="InterPro"/>
</dbReference>
<sequence length="428" mass="45686">MTNWAGNVAFGARRLHRPASLEELRDVVATASSAGEPVRVLGTGHSFNRVADTDGHLVSVADLPREVDVDRAAGSVRVSGGTRYGELGAHLQAAGLALHNLGSLPHISVAGACATGTHGSGVRNRNLPSAVRAVELVTAGGEVVVRRRGEPGFEGAVLALGALGVVTALELDVQPSYDVRQVVHDDLPLAALEEDLDGVMGAAYSVSLFTDWQDRDGRGPLLQAWLKARDGEELPGAAWRGSRRADGPRHPVPGVATDPATEQGAVPGPWNARLPHFRLEFVPSNGEELQSEWFVERGHGIEALRALLPLADRLAPVLMISELRTVAADDLWLSPSYERDCLALHFTWHLDTPAVLPVVAAVEEALAPFAARPHWGKVFTAGGPEVGALYPRLDDARRLAAELDPRGTFRNELVDRYVPRWAAATAPA</sequence>
<dbReference type="Gene3D" id="3.30.43.10">
    <property type="entry name" value="Uridine Diphospho-n-acetylenolpyruvylglucosamine Reductase, domain 2"/>
    <property type="match status" value="1"/>
</dbReference>
<dbReference type="EMBL" id="QZEZ01000007">
    <property type="protein sequence ID" value="RJK94351.1"/>
    <property type="molecule type" value="Genomic_DNA"/>
</dbReference>
<dbReference type="SUPFAM" id="SSF56176">
    <property type="entry name" value="FAD-binding/transporter-associated domain-like"/>
    <property type="match status" value="1"/>
</dbReference>
<proteinExistence type="predicted"/>
<organism evidence="4 5">
    <name type="scientific">Vallicoccus soli</name>
    <dbReference type="NCBI Taxonomy" id="2339232"/>
    <lineage>
        <taxon>Bacteria</taxon>
        <taxon>Bacillati</taxon>
        <taxon>Actinomycetota</taxon>
        <taxon>Actinomycetes</taxon>
        <taxon>Motilibacterales</taxon>
        <taxon>Vallicoccaceae</taxon>
        <taxon>Vallicoccus</taxon>
    </lineage>
</organism>
<dbReference type="PANTHER" id="PTHR43762">
    <property type="entry name" value="L-GULONOLACTONE OXIDASE"/>
    <property type="match status" value="1"/>
</dbReference>
<evidence type="ECO:0000256" key="2">
    <source>
        <dbReference type="SAM" id="MobiDB-lite"/>
    </source>
</evidence>
<dbReference type="Gene3D" id="3.30.70.2530">
    <property type="match status" value="1"/>
</dbReference>
<dbReference type="InterPro" id="IPR036318">
    <property type="entry name" value="FAD-bd_PCMH-like_sf"/>
</dbReference>
<dbReference type="AlphaFoldDB" id="A0A3A3YSM3"/>
<dbReference type="InterPro" id="IPR016166">
    <property type="entry name" value="FAD-bd_PCMH"/>
</dbReference>
<feature type="region of interest" description="Disordered" evidence="2">
    <location>
        <begin position="238"/>
        <end position="267"/>
    </location>
</feature>
<dbReference type="Gene3D" id="1.10.45.10">
    <property type="entry name" value="Vanillyl-alcohol Oxidase, Chain A, domain 4"/>
    <property type="match status" value="1"/>
</dbReference>
<dbReference type="PANTHER" id="PTHR43762:SF1">
    <property type="entry name" value="D-ARABINONO-1,4-LACTONE OXIDASE"/>
    <property type="match status" value="1"/>
</dbReference>
<keyword evidence="1" id="KW-0560">Oxidoreductase</keyword>
<dbReference type="Pfam" id="PF04030">
    <property type="entry name" value="ALO"/>
    <property type="match status" value="1"/>
</dbReference>
<dbReference type="PIRSF" id="PIRSF000136">
    <property type="entry name" value="LGO_GLO"/>
    <property type="match status" value="1"/>
</dbReference>
<dbReference type="InterPro" id="IPR016171">
    <property type="entry name" value="Vanillyl_alc_oxidase_C-sub2"/>
</dbReference>
<dbReference type="Pfam" id="PF01565">
    <property type="entry name" value="FAD_binding_4"/>
    <property type="match status" value="1"/>
</dbReference>
<dbReference type="InterPro" id="IPR016167">
    <property type="entry name" value="FAD-bd_PCMH_sub1"/>
</dbReference>
<protein>
    <submittedName>
        <fullName evidence="4">FAD-binding protein</fullName>
    </submittedName>
</protein>
<accession>A0A3A3YSM3</accession>
<dbReference type="PROSITE" id="PS51387">
    <property type="entry name" value="FAD_PCMH"/>
    <property type="match status" value="1"/>
</dbReference>
<evidence type="ECO:0000313" key="4">
    <source>
        <dbReference type="EMBL" id="RJK94351.1"/>
    </source>
</evidence>
<keyword evidence="5" id="KW-1185">Reference proteome</keyword>
<dbReference type="Proteomes" id="UP000265614">
    <property type="component" value="Unassembled WGS sequence"/>
</dbReference>
<dbReference type="InterPro" id="IPR006094">
    <property type="entry name" value="Oxid_FAD_bind_N"/>
</dbReference>
<dbReference type="OrthoDB" id="9800184at2"/>
<reference evidence="4 5" key="1">
    <citation type="submission" date="2018-09" db="EMBL/GenBank/DDBJ databases">
        <title>YIM 75000 draft genome.</title>
        <authorList>
            <person name="Tang S."/>
            <person name="Feng Y."/>
        </authorList>
    </citation>
    <scope>NUCLEOTIDE SEQUENCE [LARGE SCALE GENOMIC DNA]</scope>
    <source>
        <strain evidence="4 5">YIM 75000</strain>
    </source>
</reference>
<dbReference type="Gene3D" id="3.30.70.2520">
    <property type="match status" value="1"/>
</dbReference>
<evidence type="ECO:0000256" key="1">
    <source>
        <dbReference type="ARBA" id="ARBA00023002"/>
    </source>
</evidence>